<dbReference type="InterPro" id="IPR006016">
    <property type="entry name" value="UspA"/>
</dbReference>
<name>A0A369XJT8_9PROT</name>
<sequence length="171" mass="18100">MGGRQHPGDLPAPVSCQRDADGRLVGLVFDSASLLPAPVTNRWLVAVDGSDSALRAVAHAASQGGAMTACVLHLVNVQPWLDAEVAEAELAQRAWFATARARALLDANSRPWRLHVVMGEAAEQIIALTERLDCSGIVIGSRGLSVTESLLLGSVTYKLMHLSPYPGMVVP</sequence>
<evidence type="ECO:0000256" key="1">
    <source>
        <dbReference type="ARBA" id="ARBA00008791"/>
    </source>
</evidence>
<organism evidence="3 4">
    <name type="scientific">Candidatus Accumulibacter meliphilus</name>
    <dbReference type="NCBI Taxonomy" id="2211374"/>
    <lineage>
        <taxon>Bacteria</taxon>
        <taxon>Pseudomonadati</taxon>
        <taxon>Pseudomonadota</taxon>
        <taxon>Betaproteobacteria</taxon>
        <taxon>Candidatus Accumulibacter</taxon>
    </lineage>
</organism>
<accession>A0A369XJT8</accession>
<dbReference type="Gene3D" id="3.40.50.620">
    <property type="entry name" value="HUPs"/>
    <property type="match status" value="1"/>
</dbReference>
<evidence type="ECO:0000313" key="3">
    <source>
        <dbReference type="EMBL" id="RDE48699.1"/>
    </source>
</evidence>
<dbReference type="Proteomes" id="UP000253831">
    <property type="component" value="Unassembled WGS sequence"/>
</dbReference>
<feature type="domain" description="UspA" evidence="2">
    <location>
        <begin position="43"/>
        <end position="171"/>
    </location>
</feature>
<protein>
    <submittedName>
        <fullName evidence="3">Universal stress protein</fullName>
    </submittedName>
</protein>
<evidence type="ECO:0000259" key="2">
    <source>
        <dbReference type="Pfam" id="PF00582"/>
    </source>
</evidence>
<gene>
    <name evidence="3" type="ORF">DVS81_20740</name>
</gene>
<dbReference type="EMBL" id="QPGA01000119">
    <property type="protein sequence ID" value="RDE48699.1"/>
    <property type="molecule type" value="Genomic_DNA"/>
</dbReference>
<dbReference type="InterPro" id="IPR014729">
    <property type="entry name" value="Rossmann-like_a/b/a_fold"/>
</dbReference>
<comment type="similarity">
    <text evidence="1">Belongs to the universal stress protein A family.</text>
</comment>
<dbReference type="AlphaFoldDB" id="A0A369XJT8"/>
<dbReference type="Pfam" id="PF00582">
    <property type="entry name" value="Usp"/>
    <property type="match status" value="1"/>
</dbReference>
<dbReference type="InterPro" id="IPR006015">
    <property type="entry name" value="Universal_stress_UspA"/>
</dbReference>
<dbReference type="SUPFAM" id="SSF52402">
    <property type="entry name" value="Adenine nucleotide alpha hydrolases-like"/>
    <property type="match status" value="1"/>
</dbReference>
<dbReference type="PRINTS" id="PR01438">
    <property type="entry name" value="UNVRSLSTRESS"/>
</dbReference>
<dbReference type="PANTHER" id="PTHR46268">
    <property type="entry name" value="STRESS RESPONSE PROTEIN NHAX"/>
    <property type="match status" value="1"/>
</dbReference>
<comment type="caution">
    <text evidence="3">The sequence shown here is derived from an EMBL/GenBank/DDBJ whole genome shotgun (WGS) entry which is preliminary data.</text>
</comment>
<dbReference type="CDD" id="cd00293">
    <property type="entry name" value="USP-like"/>
    <property type="match status" value="1"/>
</dbReference>
<proteinExistence type="inferred from homology"/>
<evidence type="ECO:0000313" key="4">
    <source>
        <dbReference type="Proteomes" id="UP000253831"/>
    </source>
</evidence>
<reference evidence="3 4" key="1">
    <citation type="submission" date="2018-05" db="EMBL/GenBank/DDBJ databases">
        <title>Integrated omic analyses show evidence that a Ca. Accumulibacter phosphatis strain performs denitrification under micro-aerobic conditions.</title>
        <authorList>
            <person name="Camejo P.Y."/>
            <person name="Katherine M.D."/>
            <person name="Daniel N.R."/>
        </authorList>
    </citation>
    <scope>NUCLEOTIDE SEQUENCE [LARGE SCALE GENOMIC DNA]</scope>
    <source>
        <strain evidence="3">UW-LDO-IC</strain>
    </source>
</reference>
<dbReference type="PANTHER" id="PTHR46268:SF6">
    <property type="entry name" value="UNIVERSAL STRESS PROTEIN UP12"/>
    <property type="match status" value="1"/>
</dbReference>